<dbReference type="Proteomes" id="UP000559860">
    <property type="component" value="Unassembled WGS sequence"/>
</dbReference>
<evidence type="ECO:0000256" key="1">
    <source>
        <dbReference type="SAM" id="MobiDB-lite"/>
    </source>
</evidence>
<feature type="region of interest" description="Disordered" evidence="1">
    <location>
        <begin position="105"/>
        <end position="131"/>
    </location>
</feature>
<evidence type="ECO:0000313" key="3">
    <source>
        <dbReference type="Proteomes" id="UP000559860"/>
    </source>
</evidence>
<keyword evidence="3" id="KW-1185">Reference proteome</keyword>
<evidence type="ECO:0008006" key="4">
    <source>
        <dbReference type="Google" id="ProtNLM"/>
    </source>
</evidence>
<dbReference type="AlphaFoldDB" id="A0A7W4IR58"/>
<sequence length="131" mass="14186">MSRLPALAFLCALSAGCADDQGKGDLHAAVSRCFATYPFRKGTAYDRFSCIAGAHLHYGPDAVGPQYDLISQIDMASLRIGLDIDTGTLSMPEAEKELHWVTTKARNEAIQRSTSQPVTTAPRMDDKRPAS</sequence>
<name>A0A7W4IR58_9PROT</name>
<dbReference type="EMBL" id="JABEQD010000002">
    <property type="protein sequence ID" value="MBB2167449.1"/>
    <property type="molecule type" value="Genomic_DNA"/>
</dbReference>
<protein>
    <recommendedName>
        <fullName evidence="4">Lipoprotein</fullName>
    </recommendedName>
</protein>
<organism evidence="2 3">
    <name type="scientific">Gluconacetobacter aggeris</name>
    <dbReference type="NCBI Taxonomy" id="1286186"/>
    <lineage>
        <taxon>Bacteria</taxon>
        <taxon>Pseudomonadati</taxon>
        <taxon>Pseudomonadota</taxon>
        <taxon>Alphaproteobacteria</taxon>
        <taxon>Acetobacterales</taxon>
        <taxon>Acetobacteraceae</taxon>
        <taxon>Gluconacetobacter</taxon>
    </lineage>
</organism>
<evidence type="ECO:0000313" key="2">
    <source>
        <dbReference type="EMBL" id="MBB2167449.1"/>
    </source>
</evidence>
<comment type="caution">
    <text evidence="2">The sequence shown here is derived from an EMBL/GenBank/DDBJ whole genome shotgun (WGS) entry which is preliminary data.</text>
</comment>
<feature type="compositionally biased region" description="Polar residues" evidence="1">
    <location>
        <begin position="110"/>
        <end position="119"/>
    </location>
</feature>
<proteinExistence type="predicted"/>
<dbReference type="PROSITE" id="PS51257">
    <property type="entry name" value="PROKAR_LIPOPROTEIN"/>
    <property type="match status" value="1"/>
</dbReference>
<reference evidence="2 3" key="1">
    <citation type="submission" date="2020-04" db="EMBL/GenBank/DDBJ databases">
        <title>Description of novel Gluconacetobacter.</title>
        <authorList>
            <person name="Sombolestani A."/>
        </authorList>
    </citation>
    <scope>NUCLEOTIDE SEQUENCE [LARGE SCALE GENOMIC DNA]</scope>
    <source>
        <strain evidence="2 3">LMG 27801</strain>
    </source>
</reference>
<gene>
    <name evidence="2" type="ORF">HLH36_03610</name>
</gene>
<dbReference type="RefSeq" id="WP_182985103.1">
    <property type="nucleotide sequence ID" value="NZ_JABEQD010000002.1"/>
</dbReference>
<accession>A0A7W4IR58</accession>